<dbReference type="InterPro" id="IPR038765">
    <property type="entry name" value="Papain-like_cys_pep_sf"/>
</dbReference>
<dbReference type="EMBL" id="VWRR01000011">
    <property type="protein sequence ID" value="KAF6002160.1"/>
    <property type="molecule type" value="Genomic_DNA"/>
</dbReference>
<evidence type="ECO:0000256" key="2">
    <source>
        <dbReference type="ARBA" id="ARBA00022539"/>
    </source>
</evidence>
<dbReference type="AlphaFoldDB" id="A0A7J7IHE3"/>
<organism evidence="6 7">
    <name type="scientific">Cyanidiococcus yangmingshanensis</name>
    <dbReference type="NCBI Taxonomy" id="2690220"/>
    <lineage>
        <taxon>Eukaryota</taxon>
        <taxon>Rhodophyta</taxon>
        <taxon>Bangiophyceae</taxon>
        <taxon>Cyanidiales</taxon>
        <taxon>Cyanidiaceae</taxon>
        <taxon>Cyanidiococcus</taxon>
    </lineage>
</organism>
<dbReference type="Gene3D" id="3.90.70.30">
    <property type="entry name" value="Phytochelatin synthase, N-terminal domain"/>
    <property type="match status" value="1"/>
</dbReference>
<comment type="caution">
    <text evidence="6">The sequence shown here is derived from an EMBL/GenBank/DDBJ whole genome shotgun (WGS) entry which is preliminary data.</text>
</comment>
<dbReference type="SUPFAM" id="SSF54001">
    <property type="entry name" value="Cysteine proteinases"/>
    <property type="match status" value="1"/>
</dbReference>
<keyword evidence="7" id="KW-1185">Reference proteome</keyword>
<dbReference type="OrthoDB" id="448954at2759"/>
<dbReference type="InterPro" id="IPR007719">
    <property type="entry name" value="PCS_N"/>
</dbReference>
<accession>A0A7J7IHE3</accession>
<keyword evidence="4" id="KW-0479">Metal-binding</keyword>
<dbReference type="PROSITE" id="PS51443">
    <property type="entry name" value="PCS"/>
    <property type="match status" value="1"/>
</dbReference>
<evidence type="ECO:0000313" key="6">
    <source>
        <dbReference type="EMBL" id="KAF6002160.1"/>
    </source>
</evidence>
<proteinExistence type="predicted"/>
<dbReference type="Pfam" id="PF05023">
    <property type="entry name" value="Phytochelatin"/>
    <property type="match status" value="1"/>
</dbReference>
<evidence type="ECO:0000256" key="3">
    <source>
        <dbReference type="ARBA" id="ARBA00022679"/>
    </source>
</evidence>
<evidence type="ECO:0000259" key="5">
    <source>
        <dbReference type="PROSITE" id="PS51443"/>
    </source>
</evidence>
<sequence length="556" mass="60832">MFVRAVVPLSGLCAQRHLGRLASTRARFVSRRLQTGLRGVLVTGSQHDEIAGDELDPAAERLKGTSAHQILRVIMGDASQQEAVSSTFVERAEEALVRTTESERSIAETNRKETAVMAISFYRRPLPPDCIALDSTQGRQLFERSLLAGRAEPFLPLVSQFTTQSEPAFCGLGSLAMVLNALQVDPGRPWKGPWRWFSEELLDCCLPLHVVAREGITLDEFRCLGQCNGALVETVQPPAPGVSKSQELSPERFREIVLRMCSDTDPRQGSGFLVLCYSREALQQTGSGHFSPIAAYDEETDRALVLDVARFKYAPHWVHLSALYRAMCAIDPATGSPRGLAVVRRHKRSEGPAEALAPLHDPIETMGRPCAWRPRLLLLKRLSTQQETADALDAARTEIRNHLQAGAVAANSELTTASMTHLIRIWTQHLSRHLAVTPLSVRDANTNCECSSSRRLLLDALERSPLLAAYRTLNGSTETTTVADRALCTAAEALTMVGMLEYASRASLAASPDPLQQVLQSQIQQLLGGSGPAYDEAKRIADVFAGFVNAAQRPTI</sequence>
<dbReference type="EC" id="2.3.2.15" evidence="1"/>
<name>A0A7J7IHE3_9RHOD</name>
<dbReference type="Proteomes" id="UP000530660">
    <property type="component" value="Unassembled WGS sequence"/>
</dbReference>
<keyword evidence="2" id="KW-0104">Cadmium</keyword>
<dbReference type="GO" id="GO:0046938">
    <property type="term" value="P:phytochelatin biosynthetic process"/>
    <property type="evidence" value="ECO:0007669"/>
    <property type="project" value="InterPro"/>
</dbReference>
<reference evidence="6 7" key="1">
    <citation type="journal article" date="2020" name="J. Phycol.">
        <title>Comparative genome analysis reveals Cyanidiococcus gen. nov., a new extremophilic red algal genus sister to Cyanidioschyzon (Cyanidioschyzonaceae, Rhodophyta).</title>
        <authorList>
            <person name="Liu S.-L."/>
            <person name="Chiang Y.-R."/>
            <person name="Yoon H.S."/>
            <person name="Fu H.-Y."/>
        </authorList>
    </citation>
    <scope>NUCLEOTIDE SEQUENCE [LARGE SCALE GENOMIC DNA]</scope>
    <source>
        <strain evidence="6 7">THAL066</strain>
    </source>
</reference>
<dbReference type="PANTHER" id="PTHR33447">
    <property type="entry name" value="GLUTATHIONE GAMMA-GLUTAMYLCYSTEINYLTRANSFERASE"/>
    <property type="match status" value="1"/>
</dbReference>
<dbReference type="GO" id="GO:0010038">
    <property type="term" value="P:response to metal ion"/>
    <property type="evidence" value="ECO:0007669"/>
    <property type="project" value="InterPro"/>
</dbReference>
<dbReference type="FunFam" id="3.90.70.30:FF:000001">
    <property type="entry name" value="Glutathione gamma-glutamylcysteinyltransferase 1"/>
    <property type="match status" value="1"/>
</dbReference>
<keyword evidence="3" id="KW-0808">Transferase</keyword>
<gene>
    <name evidence="6" type="ORF">F1559_001602</name>
</gene>
<dbReference type="GO" id="GO:0046872">
    <property type="term" value="F:metal ion binding"/>
    <property type="evidence" value="ECO:0007669"/>
    <property type="project" value="UniProtKB-KW"/>
</dbReference>
<evidence type="ECO:0000256" key="4">
    <source>
        <dbReference type="ARBA" id="ARBA00022723"/>
    </source>
</evidence>
<evidence type="ECO:0000313" key="7">
    <source>
        <dbReference type="Proteomes" id="UP000530660"/>
    </source>
</evidence>
<dbReference type="InterPro" id="IPR038156">
    <property type="entry name" value="PCS_N_sf"/>
</dbReference>
<evidence type="ECO:0000256" key="1">
    <source>
        <dbReference type="ARBA" id="ARBA00012468"/>
    </source>
</evidence>
<dbReference type="InterPro" id="IPR040409">
    <property type="entry name" value="PCS-like"/>
</dbReference>
<protein>
    <recommendedName>
        <fullName evidence="1">glutathione gamma-glutamylcysteinyltransferase</fullName>
        <ecNumber evidence="1">2.3.2.15</ecNumber>
    </recommendedName>
</protein>
<feature type="domain" description="Peptidase C83" evidence="5">
    <location>
        <begin position="116"/>
        <end position="348"/>
    </location>
</feature>
<dbReference type="GO" id="GO:0016756">
    <property type="term" value="F:glutathione gamma-glutamylcysteinyltransferase activity"/>
    <property type="evidence" value="ECO:0007669"/>
    <property type="project" value="UniProtKB-EC"/>
</dbReference>